<evidence type="ECO:0000313" key="2">
    <source>
        <dbReference type="Proteomes" id="UP000478052"/>
    </source>
</evidence>
<accession>A0A6G0YWD0</accession>
<sequence>MLRFSTSVAFPIRK</sequence>
<protein>
    <submittedName>
        <fullName evidence="1">Uncharacterized protein</fullName>
    </submittedName>
</protein>
<dbReference type="Proteomes" id="UP000478052">
    <property type="component" value="Unassembled WGS sequence"/>
</dbReference>
<keyword evidence="2" id="KW-1185">Reference proteome</keyword>
<organism evidence="1 2">
    <name type="scientific">Aphis craccivora</name>
    <name type="common">Cowpea aphid</name>
    <dbReference type="NCBI Taxonomy" id="307492"/>
    <lineage>
        <taxon>Eukaryota</taxon>
        <taxon>Metazoa</taxon>
        <taxon>Ecdysozoa</taxon>
        <taxon>Arthropoda</taxon>
        <taxon>Hexapoda</taxon>
        <taxon>Insecta</taxon>
        <taxon>Pterygota</taxon>
        <taxon>Neoptera</taxon>
        <taxon>Paraneoptera</taxon>
        <taxon>Hemiptera</taxon>
        <taxon>Sternorrhyncha</taxon>
        <taxon>Aphidomorpha</taxon>
        <taxon>Aphidoidea</taxon>
        <taxon>Aphididae</taxon>
        <taxon>Aphidini</taxon>
        <taxon>Aphis</taxon>
        <taxon>Aphis</taxon>
    </lineage>
</organism>
<reference evidence="1 2" key="1">
    <citation type="submission" date="2019-08" db="EMBL/GenBank/DDBJ databases">
        <title>Whole genome of Aphis craccivora.</title>
        <authorList>
            <person name="Voronova N.V."/>
            <person name="Shulinski R.S."/>
            <person name="Bandarenka Y.V."/>
            <person name="Zhorov D.G."/>
            <person name="Warner D."/>
        </authorList>
    </citation>
    <scope>NUCLEOTIDE SEQUENCE [LARGE SCALE GENOMIC DNA]</scope>
    <source>
        <strain evidence="1">180601</strain>
        <tissue evidence="1">Whole Body</tissue>
    </source>
</reference>
<dbReference type="EMBL" id="VUJU01002238">
    <property type="protein sequence ID" value="KAF0762036.1"/>
    <property type="molecule type" value="Genomic_DNA"/>
</dbReference>
<gene>
    <name evidence="1" type="ORF">FWK35_00002649</name>
</gene>
<proteinExistence type="predicted"/>
<name>A0A6G0YWD0_APHCR</name>
<comment type="caution">
    <text evidence="1">The sequence shown here is derived from an EMBL/GenBank/DDBJ whole genome shotgun (WGS) entry which is preliminary data.</text>
</comment>
<evidence type="ECO:0000313" key="1">
    <source>
        <dbReference type="EMBL" id="KAF0762036.1"/>
    </source>
</evidence>